<evidence type="ECO:0000313" key="3">
    <source>
        <dbReference type="Proteomes" id="UP000194127"/>
    </source>
</evidence>
<accession>A0A1X6N735</accession>
<organism evidence="2 3">
    <name type="scientific">Postia placenta MAD-698-R-SB12</name>
    <dbReference type="NCBI Taxonomy" id="670580"/>
    <lineage>
        <taxon>Eukaryota</taxon>
        <taxon>Fungi</taxon>
        <taxon>Dikarya</taxon>
        <taxon>Basidiomycota</taxon>
        <taxon>Agaricomycotina</taxon>
        <taxon>Agaricomycetes</taxon>
        <taxon>Polyporales</taxon>
        <taxon>Adustoporiaceae</taxon>
        <taxon>Rhodonia</taxon>
    </lineage>
</organism>
<evidence type="ECO:0000313" key="2">
    <source>
        <dbReference type="EMBL" id="OSX64459.1"/>
    </source>
</evidence>
<reference evidence="2 3" key="1">
    <citation type="submission" date="2017-04" db="EMBL/GenBank/DDBJ databases">
        <title>Genome Sequence of the Model Brown-Rot Fungus Postia placenta SB12.</title>
        <authorList>
            <consortium name="DOE Joint Genome Institute"/>
            <person name="Gaskell J."/>
            <person name="Kersten P."/>
            <person name="Larrondo L.F."/>
            <person name="Canessa P."/>
            <person name="Martinez D."/>
            <person name="Hibbett D."/>
            <person name="Schmoll M."/>
            <person name="Kubicek C.P."/>
            <person name="Martinez A.T."/>
            <person name="Yadav J."/>
            <person name="Master E."/>
            <person name="Magnuson J.K."/>
            <person name="James T."/>
            <person name="Yaver D."/>
            <person name="Berka R."/>
            <person name="Labutti K."/>
            <person name="Lipzen A."/>
            <person name="Aerts A."/>
            <person name="Barry K."/>
            <person name="Henrissat B."/>
            <person name="Blanchette R."/>
            <person name="Grigoriev I."/>
            <person name="Cullen D."/>
        </authorList>
    </citation>
    <scope>NUCLEOTIDE SEQUENCE [LARGE SCALE GENOMIC DNA]</scope>
    <source>
        <strain evidence="2 3">MAD-698-R-SB12</strain>
    </source>
</reference>
<dbReference type="EMBL" id="KZ110594">
    <property type="protein sequence ID" value="OSX64459.1"/>
    <property type="molecule type" value="Genomic_DNA"/>
</dbReference>
<gene>
    <name evidence="2" type="ORF">POSPLADRAFT_1137078</name>
</gene>
<dbReference type="GeneID" id="36329702"/>
<dbReference type="Proteomes" id="UP000194127">
    <property type="component" value="Unassembled WGS sequence"/>
</dbReference>
<protein>
    <recommendedName>
        <fullName evidence="4">Reverse transcriptase zinc-binding domain-containing protein</fullName>
    </recommendedName>
</protein>
<evidence type="ECO:0000256" key="1">
    <source>
        <dbReference type="SAM" id="MobiDB-lite"/>
    </source>
</evidence>
<sequence>MSGLPIMGPGHKQARPGGSSLSPRSAIFQPHENVNPGAPYFRWVWPPRCTNTCRTADLKQEAEARWQISRRYAKTRRIDPTLSKNQTSILIQLRTGHAPLQQHLFRLRKAESAMCPTCGTNEETVIHYLLHCPTWKRARAPLRRALPAFRTLLRILLSSPEALPTLFGYIKATGRTTEPECVPSSTGTGIAYRVQYNTRILQALLPSPFFRIPLPILLPPSA</sequence>
<dbReference type="OrthoDB" id="3044497at2759"/>
<keyword evidence="3" id="KW-1185">Reference proteome</keyword>
<name>A0A1X6N735_9APHY</name>
<feature type="region of interest" description="Disordered" evidence="1">
    <location>
        <begin position="1"/>
        <end position="27"/>
    </location>
</feature>
<dbReference type="AlphaFoldDB" id="A0A1X6N735"/>
<dbReference type="STRING" id="670580.A0A1X6N735"/>
<dbReference type="RefSeq" id="XP_024341253.1">
    <property type="nucleotide sequence ID" value="XM_024484753.1"/>
</dbReference>
<proteinExistence type="predicted"/>
<evidence type="ECO:0008006" key="4">
    <source>
        <dbReference type="Google" id="ProtNLM"/>
    </source>
</evidence>